<reference evidence="7 8" key="1">
    <citation type="submission" date="2018-10" db="EMBL/GenBank/DDBJ databases">
        <title>Comparative functional genomics of the obligate endosymbiont Buchnera aphidicola.</title>
        <authorList>
            <person name="Chong R.A."/>
        </authorList>
    </citation>
    <scope>NUCLEOTIDE SEQUENCE [LARGE SCALE GENOMIC DNA]</scope>
    <source>
        <strain evidence="7 8">Ska</strain>
    </source>
</reference>
<organism evidence="7 8">
    <name type="scientific">Buchnera aphidicola</name>
    <name type="common">Sarucallis kahawaluokalani</name>
    <dbReference type="NCBI Taxonomy" id="1241878"/>
    <lineage>
        <taxon>Bacteria</taxon>
        <taxon>Pseudomonadati</taxon>
        <taxon>Pseudomonadota</taxon>
        <taxon>Gammaproteobacteria</taxon>
        <taxon>Enterobacterales</taxon>
        <taxon>Erwiniaceae</taxon>
        <taxon>Buchnera</taxon>
    </lineage>
</organism>
<feature type="binding site" evidence="4">
    <location>
        <position position="110"/>
    </location>
    <ligand>
        <name>anthranilate</name>
        <dbReference type="ChEBI" id="CHEBI:16567"/>
        <label>1</label>
    </ligand>
</feature>
<feature type="binding site" evidence="4">
    <location>
        <begin position="107"/>
        <end position="115"/>
    </location>
    <ligand>
        <name>5-phospho-alpha-D-ribose 1-diphosphate</name>
        <dbReference type="ChEBI" id="CHEBI:58017"/>
    </ligand>
</feature>
<feature type="domain" description="Glycosyl transferase family 3" evidence="5">
    <location>
        <begin position="74"/>
        <end position="319"/>
    </location>
</feature>
<gene>
    <name evidence="4 7" type="primary">trpD</name>
    <name evidence="7" type="ORF">D9V78_00980</name>
</gene>
<dbReference type="SUPFAM" id="SSF47648">
    <property type="entry name" value="Nucleoside phosphorylase/phosphoribosyltransferase N-terminal domain"/>
    <property type="match status" value="1"/>
</dbReference>
<evidence type="ECO:0000259" key="5">
    <source>
        <dbReference type="Pfam" id="PF00591"/>
    </source>
</evidence>
<dbReference type="InterPro" id="IPR000312">
    <property type="entry name" value="Glycosyl_Trfase_fam3"/>
</dbReference>
<dbReference type="InterPro" id="IPR035902">
    <property type="entry name" value="Nuc_phospho_transferase"/>
</dbReference>
<dbReference type="InterPro" id="IPR017459">
    <property type="entry name" value="Glycosyl_Trfase_fam3_N_dom"/>
</dbReference>
<keyword evidence="2 4" id="KW-0808">Transferase</keyword>
<comment type="cofactor">
    <cofactor evidence="4">
        <name>Mg(2+)</name>
        <dbReference type="ChEBI" id="CHEBI:18420"/>
    </cofactor>
    <text evidence="4">Binds 2 magnesium ions per monomer.</text>
</comment>
<dbReference type="UniPathway" id="UPA00035">
    <property type="reaction ID" value="UER00041"/>
</dbReference>
<feature type="binding site" evidence="4">
    <location>
        <position position="165"/>
    </location>
    <ligand>
        <name>anthranilate</name>
        <dbReference type="ChEBI" id="CHEBI:16567"/>
        <label>2</label>
    </ligand>
</feature>
<dbReference type="GO" id="GO:0004048">
    <property type="term" value="F:anthranilate phosphoribosyltransferase activity"/>
    <property type="evidence" value="ECO:0007669"/>
    <property type="project" value="UniProtKB-UniRule"/>
</dbReference>
<dbReference type="OrthoDB" id="9806430at2"/>
<comment type="catalytic activity">
    <reaction evidence="4">
        <text>N-(5-phospho-beta-D-ribosyl)anthranilate + diphosphate = 5-phospho-alpha-D-ribose 1-diphosphate + anthranilate</text>
        <dbReference type="Rhea" id="RHEA:11768"/>
        <dbReference type="ChEBI" id="CHEBI:16567"/>
        <dbReference type="ChEBI" id="CHEBI:18277"/>
        <dbReference type="ChEBI" id="CHEBI:33019"/>
        <dbReference type="ChEBI" id="CHEBI:58017"/>
        <dbReference type="EC" id="2.4.2.18"/>
    </reaction>
</comment>
<keyword evidence="3 4" id="KW-0822">Tryptophan biosynthesis</keyword>
<dbReference type="GO" id="GO:0000162">
    <property type="term" value="P:L-tryptophan biosynthetic process"/>
    <property type="evidence" value="ECO:0007669"/>
    <property type="project" value="UniProtKB-UniRule"/>
</dbReference>
<feature type="domain" description="Glycosyl transferase family 3 N-terminal" evidence="6">
    <location>
        <begin position="3"/>
        <end position="63"/>
    </location>
</feature>
<feature type="binding site" evidence="4">
    <location>
        <position position="87"/>
    </location>
    <ligand>
        <name>5-phospho-alpha-D-ribose 1-diphosphate</name>
        <dbReference type="ChEBI" id="CHEBI:58017"/>
    </ligand>
</feature>
<feature type="binding site" evidence="4">
    <location>
        <position position="91"/>
    </location>
    <ligand>
        <name>Mg(2+)</name>
        <dbReference type="ChEBI" id="CHEBI:18420"/>
        <label>1</label>
    </ligand>
</feature>
<evidence type="ECO:0000256" key="3">
    <source>
        <dbReference type="ARBA" id="ARBA00022822"/>
    </source>
</evidence>
<dbReference type="NCBIfam" id="TIGR01245">
    <property type="entry name" value="trpD"/>
    <property type="match status" value="1"/>
</dbReference>
<dbReference type="RefSeq" id="WP_158350546.1">
    <property type="nucleotide sequence ID" value="NZ_CP032999.1"/>
</dbReference>
<evidence type="ECO:0000256" key="1">
    <source>
        <dbReference type="ARBA" id="ARBA00022676"/>
    </source>
</evidence>
<evidence type="ECO:0000259" key="6">
    <source>
        <dbReference type="Pfam" id="PF02885"/>
    </source>
</evidence>
<feature type="binding site" evidence="4">
    <location>
        <position position="224"/>
    </location>
    <ligand>
        <name>Mg(2+)</name>
        <dbReference type="ChEBI" id="CHEBI:18420"/>
        <label>1</label>
    </ligand>
</feature>
<accession>A0A4D6YJV6</accession>
<dbReference type="Pfam" id="PF00591">
    <property type="entry name" value="Glycos_transf_3"/>
    <property type="match status" value="1"/>
</dbReference>
<dbReference type="Gene3D" id="1.20.970.10">
    <property type="entry name" value="Transferase, Pyrimidine Nucleoside Phosphorylase, Chain C"/>
    <property type="match status" value="1"/>
</dbReference>
<dbReference type="PANTHER" id="PTHR43285">
    <property type="entry name" value="ANTHRANILATE PHOSPHORIBOSYLTRANSFERASE"/>
    <property type="match status" value="1"/>
</dbReference>
<evidence type="ECO:0000256" key="2">
    <source>
        <dbReference type="ARBA" id="ARBA00022679"/>
    </source>
</evidence>
<dbReference type="InterPro" id="IPR005940">
    <property type="entry name" value="Anthranilate_Pribosyl_Tfrase"/>
</dbReference>
<keyword evidence="4" id="KW-0028">Amino-acid biosynthesis</keyword>
<dbReference type="Gene3D" id="3.40.1030.10">
    <property type="entry name" value="Nucleoside phosphorylase/phosphoribosyltransferase catalytic domain"/>
    <property type="match status" value="1"/>
</dbReference>
<comment type="function">
    <text evidence="4">Catalyzes the transfer of the phosphoribosyl group of 5-phosphorylribose-1-pyrophosphate (PRPP) to anthranilate to yield N-(5'-phosphoribosyl)-anthranilate (PRA).</text>
</comment>
<dbReference type="HAMAP" id="MF_00211">
    <property type="entry name" value="TrpD"/>
    <property type="match status" value="1"/>
</dbReference>
<proteinExistence type="inferred from homology"/>
<feature type="binding site" evidence="4">
    <location>
        <begin position="89"/>
        <end position="92"/>
    </location>
    <ligand>
        <name>5-phospho-alpha-D-ribose 1-diphosphate</name>
        <dbReference type="ChEBI" id="CHEBI:58017"/>
    </ligand>
</feature>
<dbReference type="SUPFAM" id="SSF52418">
    <property type="entry name" value="Nucleoside phosphorylase/phosphoribosyltransferase catalytic domain"/>
    <property type="match status" value="1"/>
</dbReference>
<dbReference type="AlphaFoldDB" id="A0A4D6YJV6"/>
<comment type="similarity">
    <text evidence="4">Belongs to the anthranilate phosphoribosyltransferase family.</text>
</comment>
<comment type="subunit">
    <text evidence="4">Homodimer.</text>
</comment>
<protein>
    <recommendedName>
        <fullName evidence="4">Anthranilate phosphoribosyltransferase</fullName>
        <ecNumber evidence="4">2.4.2.18</ecNumber>
    </recommendedName>
</protein>
<feature type="binding site" evidence="4">
    <location>
        <position position="223"/>
    </location>
    <ligand>
        <name>Mg(2+)</name>
        <dbReference type="ChEBI" id="CHEBI:18420"/>
        <label>2</label>
    </ligand>
</feature>
<dbReference type="EC" id="2.4.2.18" evidence="4"/>
<name>A0A4D6YJV6_9GAMM</name>
<feature type="binding site" evidence="4">
    <location>
        <position position="79"/>
    </location>
    <ligand>
        <name>5-phospho-alpha-D-ribose 1-diphosphate</name>
        <dbReference type="ChEBI" id="CHEBI:58017"/>
    </ligand>
</feature>
<keyword evidence="4" id="KW-0479">Metal-binding</keyword>
<feature type="binding site" evidence="4">
    <location>
        <position position="79"/>
    </location>
    <ligand>
        <name>anthranilate</name>
        <dbReference type="ChEBI" id="CHEBI:16567"/>
        <label>1</label>
    </ligand>
</feature>
<dbReference type="GO" id="GO:0005829">
    <property type="term" value="C:cytosol"/>
    <property type="evidence" value="ECO:0007669"/>
    <property type="project" value="TreeGrafter"/>
</dbReference>
<dbReference type="InterPro" id="IPR036320">
    <property type="entry name" value="Glycosyl_Trfase_fam3_N_dom_sf"/>
</dbReference>
<keyword evidence="4" id="KW-0460">Magnesium</keyword>
<comment type="pathway">
    <text evidence="4">Amino-acid biosynthesis; L-tryptophan biosynthesis; L-tryptophan from chorismate: step 2/5.</text>
</comment>
<keyword evidence="4" id="KW-0057">Aromatic amino acid biosynthesis</keyword>
<sequence>MKKIFNKLYKLKTLNELESYKLFKKIIKKRISNISLTAVLTAIKVRSASINEIIGAIKAFQKYAKKFPHPNYFFSDIVGTGGDYSNTINISTASAILAASLGLKIIKHCNCGISSQLGSIDILKKNNINVNLNLKKNKKQLDNLNICFLYAPKYHSGFKNVVKVRKELSTRTIFNTLGPLLNPSRPNFTVIGVYHQNLLLPFAKIVHALNYERAIILHSDGMDEITLHGTTNIVEVNRGNITAYTLYPEDFGLCRISKDKFKNNTIQENCHYFKNISKGIGKIKYQYLIAMNTAILLKVFGYENLIVNTKIAFQKIQNGDISKHIKKISMREKICNKIY</sequence>
<dbReference type="Pfam" id="PF02885">
    <property type="entry name" value="Glycos_trans_3N"/>
    <property type="match status" value="1"/>
</dbReference>
<comment type="caution">
    <text evidence="4">Lacks conserved residue(s) required for the propagation of feature annotation.</text>
</comment>
<evidence type="ECO:0000313" key="8">
    <source>
        <dbReference type="Proteomes" id="UP000298685"/>
    </source>
</evidence>
<dbReference type="PANTHER" id="PTHR43285:SF2">
    <property type="entry name" value="ANTHRANILATE PHOSPHORIBOSYLTRANSFERASE"/>
    <property type="match status" value="1"/>
</dbReference>
<feature type="binding site" evidence="4">
    <location>
        <position position="224"/>
    </location>
    <ligand>
        <name>Mg(2+)</name>
        <dbReference type="ChEBI" id="CHEBI:18420"/>
        <label>2</label>
    </ligand>
</feature>
<dbReference type="GO" id="GO:0000287">
    <property type="term" value="F:magnesium ion binding"/>
    <property type="evidence" value="ECO:0007669"/>
    <property type="project" value="UniProtKB-UniRule"/>
</dbReference>
<dbReference type="Proteomes" id="UP000298685">
    <property type="component" value="Chromosome"/>
</dbReference>
<keyword evidence="1 4" id="KW-0328">Glycosyltransferase</keyword>
<feature type="binding site" evidence="4">
    <location>
        <begin position="82"/>
        <end position="83"/>
    </location>
    <ligand>
        <name>5-phospho-alpha-D-ribose 1-diphosphate</name>
        <dbReference type="ChEBI" id="CHEBI:58017"/>
    </ligand>
</feature>
<evidence type="ECO:0000256" key="4">
    <source>
        <dbReference type="HAMAP-Rule" id="MF_00211"/>
    </source>
</evidence>
<dbReference type="EMBL" id="CP032999">
    <property type="protein sequence ID" value="QCI25988.1"/>
    <property type="molecule type" value="Genomic_DNA"/>
</dbReference>
<feature type="binding site" evidence="4">
    <location>
        <position position="119"/>
    </location>
    <ligand>
        <name>5-phospho-alpha-D-ribose 1-diphosphate</name>
        <dbReference type="ChEBI" id="CHEBI:58017"/>
    </ligand>
</feature>
<evidence type="ECO:0000313" key="7">
    <source>
        <dbReference type="EMBL" id="QCI25988.1"/>
    </source>
</evidence>